<keyword evidence="1" id="KW-0472">Membrane</keyword>
<dbReference type="RefSeq" id="WP_041052664.1">
    <property type="nucleotide sequence ID" value="NZ_JXAK01000118.1"/>
</dbReference>
<gene>
    <name evidence="2" type="ORF">SD70_31955</name>
</gene>
<evidence type="ECO:0000313" key="3">
    <source>
        <dbReference type="Proteomes" id="UP000031967"/>
    </source>
</evidence>
<proteinExistence type="predicted"/>
<keyword evidence="3" id="KW-1185">Reference proteome</keyword>
<evidence type="ECO:0000256" key="1">
    <source>
        <dbReference type="SAM" id="Phobius"/>
    </source>
</evidence>
<dbReference type="Proteomes" id="UP000031967">
    <property type="component" value="Unassembled WGS sequence"/>
</dbReference>
<accession>A0ABR5A3U0</accession>
<protein>
    <submittedName>
        <fullName evidence="2">Uncharacterized protein</fullName>
    </submittedName>
</protein>
<feature type="transmembrane region" description="Helical" evidence="1">
    <location>
        <begin position="36"/>
        <end position="63"/>
    </location>
</feature>
<name>A0ABR5A3U0_9BACL</name>
<organism evidence="2 3">
    <name type="scientific">Gordoniibacillus kamchatkensis</name>
    <dbReference type="NCBI Taxonomy" id="1590651"/>
    <lineage>
        <taxon>Bacteria</taxon>
        <taxon>Bacillati</taxon>
        <taxon>Bacillota</taxon>
        <taxon>Bacilli</taxon>
        <taxon>Bacillales</taxon>
        <taxon>Paenibacillaceae</taxon>
        <taxon>Gordoniibacillus</taxon>
    </lineage>
</organism>
<dbReference type="EMBL" id="JXAK01000118">
    <property type="protein sequence ID" value="KIL35731.1"/>
    <property type="molecule type" value="Genomic_DNA"/>
</dbReference>
<feature type="transmembrane region" description="Helical" evidence="1">
    <location>
        <begin position="75"/>
        <end position="93"/>
    </location>
</feature>
<keyword evidence="1" id="KW-1133">Transmembrane helix</keyword>
<reference evidence="2 3" key="1">
    <citation type="submission" date="2014-12" db="EMBL/GenBank/DDBJ databases">
        <title>Draft genome sequence of Paenibacillus kamchatkensis strain B-2647.</title>
        <authorList>
            <person name="Karlyshev A.V."/>
            <person name="Kudryashova E.B."/>
        </authorList>
    </citation>
    <scope>NUCLEOTIDE SEQUENCE [LARGE SCALE GENOMIC DNA]</scope>
    <source>
        <strain evidence="2 3">VKM B-2647</strain>
    </source>
</reference>
<keyword evidence="1" id="KW-0812">Transmembrane</keyword>
<evidence type="ECO:0000313" key="2">
    <source>
        <dbReference type="EMBL" id="KIL35731.1"/>
    </source>
</evidence>
<comment type="caution">
    <text evidence="2">The sequence shown here is derived from an EMBL/GenBank/DDBJ whole genome shotgun (WGS) entry which is preliminary data.</text>
</comment>
<sequence>MLTVIAYSALFIALISTILALAKYRQFYWVSAIGIYIFSFIAGFSIGQLTVGLTFVFLTLAIGHSFGWDTGKVRNLILVGIGFIIGIVAVLFIDDEYLFYPMKIFL</sequence>